<dbReference type="SUPFAM" id="SSF74650">
    <property type="entry name" value="Galactose mutarotase-like"/>
    <property type="match status" value="1"/>
</dbReference>
<evidence type="ECO:0000313" key="4">
    <source>
        <dbReference type="EMBL" id="GAO45281.1"/>
    </source>
</evidence>
<dbReference type="Proteomes" id="UP000033121">
    <property type="component" value="Unassembled WGS sequence"/>
</dbReference>
<dbReference type="GO" id="GO:0033499">
    <property type="term" value="P:galactose catabolic process via UDP-galactose, Leloir pathway"/>
    <property type="evidence" value="ECO:0007669"/>
    <property type="project" value="TreeGrafter"/>
</dbReference>
<dbReference type="CDD" id="cd01081">
    <property type="entry name" value="Aldose_epim"/>
    <property type="match status" value="1"/>
</dbReference>
<dbReference type="OrthoDB" id="9808779at2"/>
<dbReference type="InterPro" id="IPR011013">
    <property type="entry name" value="Gal_mutarotase_sf_dom"/>
</dbReference>
<comment type="subunit">
    <text evidence="2">Monomer.</text>
</comment>
<proteinExistence type="predicted"/>
<evidence type="ECO:0000256" key="2">
    <source>
        <dbReference type="ARBA" id="ARBA00011245"/>
    </source>
</evidence>
<dbReference type="PANTHER" id="PTHR10091:SF0">
    <property type="entry name" value="GALACTOSE MUTAROTASE"/>
    <property type="match status" value="1"/>
</dbReference>
<evidence type="ECO:0000256" key="1">
    <source>
        <dbReference type="ARBA" id="ARBA00001913"/>
    </source>
</evidence>
<dbReference type="InterPro" id="IPR014718">
    <property type="entry name" value="GH-type_carb-bd"/>
</dbReference>
<dbReference type="Pfam" id="PF01263">
    <property type="entry name" value="Aldose_epim"/>
    <property type="match status" value="1"/>
</dbReference>
<dbReference type="InterPro" id="IPR008183">
    <property type="entry name" value="Aldose_1/G6P_1-epimerase"/>
</dbReference>
<comment type="caution">
    <text evidence="4">The sequence shown here is derived from an EMBL/GenBank/DDBJ whole genome shotgun (WGS) entry which is preliminary data.</text>
</comment>
<evidence type="ECO:0000313" key="5">
    <source>
        <dbReference type="Proteomes" id="UP000033121"/>
    </source>
</evidence>
<protein>
    <recommendedName>
        <fullName evidence="6">Aldose 1-epimerase</fullName>
    </recommendedName>
</protein>
<comment type="cofactor">
    <cofactor evidence="1">
        <name>Ca(2+)</name>
        <dbReference type="ChEBI" id="CHEBI:29108"/>
    </cofactor>
</comment>
<accession>A0A0E9N6D1</accession>
<evidence type="ECO:0008006" key="6">
    <source>
        <dbReference type="Google" id="ProtNLM"/>
    </source>
</evidence>
<organism evidence="4 5">
    <name type="scientific">Flavihumibacter petaseus NBRC 106054</name>
    <dbReference type="NCBI Taxonomy" id="1220578"/>
    <lineage>
        <taxon>Bacteria</taxon>
        <taxon>Pseudomonadati</taxon>
        <taxon>Bacteroidota</taxon>
        <taxon>Chitinophagia</taxon>
        <taxon>Chitinophagales</taxon>
        <taxon>Chitinophagaceae</taxon>
        <taxon>Flavihumibacter</taxon>
    </lineage>
</organism>
<evidence type="ECO:0000256" key="3">
    <source>
        <dbReference type="ARBA" id="ARBA00022837"/>
    </source>
</evidence>
<keyword evidence="3" id="KW-0106">Calcium</keyword>
<keyword evidence="5" id="KW-1185">Reference proteome</keyword>
<gene>
    <name evidence="4" type="ORF">FPE01S_04_05250</name>
</gene>
<dbReference type="GO" id="GO:0004034">
    <property type="term" value="F:aldose 1-epimerase activity"/>
    <property type="evidence" value="ECO:0007669"/>
    <property type="project" value="TreeGrafter"/>
</dbReference>
<name>A0A0E9N6D1_9BACT</name>
<dbReference type="AlphaFoldDB" id="A0A0E9N6D1"/>
<dbReference type="GO" id="GO:0006006">
    <property type="term" value="P:glucose metabolic process"/>
    <property type="evidence" value="ECO:0007669"/>
    <property type="project" value="TreeGrafter"/>
</dbReference>
<dbReference type="STRING" id="1220578.FPE01S_04_05250"/>
<sequence length="320" mass="35603">MSFRISHSTAAGIPLVQLHDDSLSTTVSIIPHAGAMLHGFSTVMDGQVVNVIDHYPDATNLDRELSLSYKSSKLSPFPCRIEKGRYSFEGKAYQFDRLFPDGSAIHGLLFDRPFEVTRQDVTSFMATAVFQYDYPADDAGYPFPYRCVISYALFPGNKLQLQTTISNTGSQKIPIGDGWHPYFQLGGQVDQWTLKFPADGMLEFNDQLLPTGRMLEADDFRSGIVIGDRQLDNCFLLDANSPGPVCTLGRPETGWSIDFFTDGQYPFLQLYIPPHRQSIAIENLSMAPNGFHNQMGVTILDPGESKTLTVFYQLNTGETA</sequence>
<dbReference type="Gene3D" id="2.70.98.10">
    <property type="match status" value="1"/>
</dbReference>
<dbReference type="RefSeq" id="WP_052956096.1">
    <property type="nucleotide sequence ID" value="NZ_BBWV01000004.1"/>
</dbReference>
<dbReference type="PANTHER" id="PTHR10091">
    <property type="entry name" value="ALDOSE-1-EPIMERASE"/>
    <property type="match status" value="1"/>
</dbReference>
<reference evidence="4 5" key="1">
    <citation type="submission" date="2015-04" db="EMBL/GenBank/DDBJ databases">
        <title>Whole genome shotgun sequence of Flavihumibacter petaseus NBRC 106054.</title>
        <authorList>
            <person name="Miyazawa S."/>
            <person name="Hosoyama A."/>
            <person name="Hashimoto M."/>
            <person name="Noguchi M."/>
            <person name="Tsuchikane K."/>
            <person name="Ohji S."/>
            <person name="Yamazoe A."/>
            <person name="Ichikawa N."/>
            <person name="Kimura A."/>
            <person name="Fujita N."/>
        </authorList>
    </citation>
    <scope>NUCLEOTIDE SEQUENCE [LARGE SCALE GENOMIC DNA]</scope>
    <source>
        <strain evidence="4 5">NBRC 106054</strain>
    </source>
</reference>
<dbReference type="EMBL" id="BBWV01000004">
    <property type="protein sequence ID" value="GAO45281.1"/>
    <property type="molecule type" value="Genomic_DNA"/>
</dbReference>
<dbReference type="GO" id="GO:0030246">
    <property type="term" value="F:carbohydrate binding"/>
    <property type="evidence" value="ECO:0007669"/>
    <property type="project" value="InterPro"/>
</dbReference>